<dbReference type="GO" id="GO:0030286">
    <property type="term" value="C:dynein complex"/>
    <property type="evidence" value="ECO:0007669"/>
    <property type="project" value="InterPro"/>
</dbReference>
<dbReference type="AlphaFoldDB" id="A0A3B4BD93"/>
<name>A0A3B4BD93_9GOBI</name>
<dbReference type="PANTHER" id="PTHR45703">
    <property type="entry name" value="DYNEIN HEAVY CHAIN"/>
    <property type="match status" value="1"/>
</dbReference>
<evidence type="ECO:0000313" key="1">
    <source>
        <dbReference type="Ensembl" id="ENSPMGP00000026870.1"/>
    </source>
</evidence>
<dbReference type="PANTHER" id="PTHR45703:SF32">
    <property type="entry name" value="DYNEINS HEAVY CHAIN"/>
    <property type="match status" value="1"/>
</dbReference>
<reference evidence="1" key="1">
    <citation type="submission" date="2025-08" db="UniProtKB">
        <authorList>
            <consortium name="Ensembl"/>
        </authorList>
    </citation>
    <scope>IDENTIFICATION</scope>
</reference>
<dbReference type="Proteomes" id="UP000261520">
    <property type="component" value="Unplaced"/>
</dbReference>
<sequence length="169" mass="19370">MRVTLKDSLNNCLLVLKKMLAQRDKWVRDWPGQVNSSLSPVIRDGGEVKCVLFIPQISMLQNYSELIRGNLSKVLRLKVVALVTIEVHARDVIDKLAKAGCNDVNAFEWLCQLRLYWEKVTLYSCVYYSKYGYEYLGNSGRLVITPLTDRSVIINLWGPGLFLCSHCRQ</sequence>
<keyword evidence="2" id="KW-1185">Reference proteome</keyword>
<dbReference type="Gene3D" id="1.20.58.1120">
    <property type="match status" value="1"/>
</dbReference>
<reference evidence="1" key="2">
    <citation type="submission" date="2025-09" db="UniProtKB">
        <authorList>
            <consortium name="Ensembl"/>
        </authorList>
    </citation>
    <scope>IDENTIFICATION</scope>
</reference>
<proteinExistence type="predicted"/>
<evidence type="ECO:0000313" key="2">
    <source>
        <dbReference type="Proteomes" id="UP000261520"/>
    </source>
</evidence>
<dbReference type="GO" id="GO:0045505">
    <property type="term" value="F:dynein intermediate chain binding"/>
    <property type="evidence" value="ECO:0007669"/>
    <property type="project" value="InterPro"/>
</dbReference>
<organism evidence="1 2">
    <name type="scientific">Periophthalmus magnuspinnatus</name>
    <dbReference type="NCBI Taxonomy" id="409849"/>
    <lineage>
        <taxon>Eukaryota</taxon>
        <taxon>Metazoa</taxon>
        <taxon>Chordata</taxon>
        <taxon>Craniata</taxon>
        <taxon>Vertebrata</taxon>
        <taxon>Euteleostomi</taxon>
        <taxon>Actinopterygii</taxon>
        <taxon>Neopterygii</taxon>
        <taxon>Teleostei</taxon>
        <taxon>Neoteleostei</taxon>
        <taxon>Acanthomorphata</taxon>
        <taxon>Gobiaria</taxon>
        <taxon>Gobiiformes</taxon>
        <taxon>Gobioidei</taxon>
        <taxon>Gobiidae</taxon>
        <taxon>Oxudercinae</taxon>
        <taxon>Periophthalmus</taxon>
    </lineage>
</organism>
<dbReference type="STRING" id="409849.ENSPMGP00000026870"/>
<protein>
    <recommendedName>
        <fullName evidence="3">Dynein heavy chain hydrolytic ATP-binding dynein motor region domain-containing protein</fullName>
    </recommendedName>
</protein>
<dbReference type="GO" id="GO:0051959">
    <property type="term" value="F:dynein light intermediate chain binding"/>
    <property type="evidence" value="ECO:0007669"/>
    <property type="project" value="InterPro"/>
</dbReference>
<dbReference type="Ensembl" id="ENSPMGT00000028623.1">
    <property type="protein sequence ID" value="ENSPMGP00000026870.1"/>
    <property type="gene ID" value="ENSPMGG00000021687.1"/>
</dbReference>
<dbReference type="GO" id="GO:0007018">
    <property type="term" value="P:microtubule-based movement"/>
    <property type="evidence" value="ECO:0007669"/>
    <property type="project" value="InterPro"/>
</dbReference>
<evidence type="ECO:0008006" key="3">
    <source>
        <dbReference type="Google" id="ProtNLM"/>
    </source>
</evidence>
<accession>A0A3B4BD93</accession>
<dbReference type="InterPro" id="IPR026983">
    <property type="entry name" value="DHC"/>
</dbReference>